<feature type="domain" description="PKD" evidence="7">
    <location>
        <begin position="647"/>
        <end position="696"/>
    </location>
</feature>
<reference evidence="8 9" key="1">
    <citation type="submission" date="2020-01" db="EMBL/GenBank/DDBJ databases">
        <title>Complete genome sequence of Chitinophaga sp. H33E-04 isolated from quinoa roots.</title>
        <authorList>
            <person name="Weon H.-Y."/>
            <person name="Lee S.A."/>
        </authorList>
    </citation>
    <scope>NUCLEOTIDE SEQUENCE [LARGE SCALE GENOMIC DNA]</scope>
    <source>
        <strain evidence="8 9">H33E-04</strain>
    </source>
</reference>
<keyword evidence="5" id="KW-0472">Membrane</keyword>
<feature type="domain" description="PKD" evidence="7">
    <location>
        <begin position="725"/>
        <end position="785"/>
    </location>
</feature>
<keyword evidence="9" id="KW-1185">Reference proteome</keyword>
<feature type="domain" description="PKD" evidence="7">
    <location>
        <begin position="809"/>
        <end position="868"/>
    </location>
</feature>
<evidence type="ECO:0000256" key="5">
    <source>
        <dbReference type="ARBA" id="ARBA00023136"/>
    </source>
</evidence>
<dbReference type="KEGG" id="chih:GWR21_13820"/>
<feature type="domain" description="PKD" evidence="7">
    <location>
        <begin position="445"/>
        <end position="525"/>
    </location>
</feature>
<dbReference type="GO" id="GO:0006816">
    <property type="term" value="P:calcium ion transport"/>
    <property type="evidence" value="ECO:0007669"/>
    <property type="project" value="TreeGrafter"/>
</dbReference>
<dbReference type="Pfam" id="PF18911">
    <property type="entry name" value="PKD_4"/>
    <property type="match status" value="11"/>
</dbReference>
<feature type="domain" description="PKD" evidence="7">
    <location>
        <begin position="976"/>
        <end position="1015"/>
    </location>
</feature>
<dbReference type="PANTHER" id="PTHR46730:SF4">
    <property type="entry name" value="POLYCYSTIC KIDNEY DISEASE PROTEIN 1-LIKE 1"/>
    <property type="match status" value="1"/>
</dbReference>
<dbReference type="InterPro" id="IPR013783">
    <property type="entry name" value="Ig-like_fold"/>
</dbReference>
<dbReference type="EMBL" id="CP048113">
    <property type="protein sequence ID" value="QHS60632.1"/>
    <property type="molecule type" value="Genomic_DNA"/>
</dbReference>
<feature type="signal peptide" evidence="6">
    <location>
        <begin position="1"/>
        <end position="32"/>
    </location>
</feature>
<dbReference type="GO" id="GO:0005886">
    <property type="term" value="C:plasma membrane"/>
    <property type="evidence" value="ECO:0007669"/>
    <property type="project" value="TreeGrafter"/>
</dbReference>
<dbReference type="SMART" id="SM00089">
    <property type="entry name" value="PKD"/>
    <property type="match status" value="15"/>
</dbReference>
<evidence type="ECO:0000256" key="1">
    <source>
        <dbReference type="ARBA" id="ARBA00004141"/>
    </source>
</evidence>
<keyword evidence="3" id="KW-0677">Repeat</keyword>
<gene>
    <name evidence="8" type="ORF">GWR21_13820</name>
</gene>
<evidence type="ECO:0000313" key="9">
    <source>
        <dbReference type="Proteomes" id="UP000476411"/>
    </source>
</evidence>
<feature type="domain" description="PKD" evidence="7">
    <location>
        <begin position="365"/>
        <end position="450"/>
    </location>
</feature>
<name>A0A6B9ZDV9_9BACT</name>
<dbReference type="SUPFAM" id="SSF49299">
    <property type="entry name" value="PKD domain"/>
    <property type="match status" value="15"/>
</dbReference>
<dbReference type="RefSeq" id="WP_162332319.1">
    <property type="nucleotide sequence ID" value="NZ_CP048113.1"/>
</dbReference>
<accession>A0A6B9ZDV9</accession>
<evidence type="ECO:0000256" key="4">
    <source>
        <dbReference type="ARBA" id="ARBA00022989"/>
    </source>
</evidence>
<dbReference type="PROSITE" id="PS50093">
    <property type="entry name" value="PKD"/>
    <property type="match status" value="14"/>
</dbReference>
<dbReference type="PANTHER" id="PTHR46730">
    <property type="entry name" value="POLYCYSTIN-1"/>
    <property type="match status" value="1"/>
</dbReference>
<keyword evidence="6" id="KW-0732">Signal</keyword>
<keyword evidence="2" id="KW-0812">Transmembrane</keyword>
<evidence type="ECO:0000256" key="3">
    <source>
        <dbReference type="ARBA" id="ARBA00022737"/>
    </source>
</evidence>
<dbReference type="Gene3D" id="2.60.40.10">
    <property type="entry name" value="Immunoglobulins"/>
    <property type="match status" value="15"/>
</dbReference>
<evidence type="ECO:0000313" key="8">
    <source>
        <dbReference type="EMBL" id="QHS60632.1"/>
    </source>
</evidence>
<dbReference type="GO" id="GO:0005261">
    <property type="term" value="F:monoatomic cation channel activity"/>
    <property type="evidence" value="ECO:0007669"/>
    <property type="project" value="TreeGrafter"/>
</dbReference>
<dbReference type="InterPro" id="IPR026341">
    <property type="entry name" value="T9SS_type_B"/>
</dbReference>
<dbReference type="CDD" id="cd00146">
    <property type="entry name" value="PKD"/>
    <property type="match status" value="11"/>
</dbReference>
<dbReference type="InterPro" id="IPR000601">
    <property type="entry name" value="PKD_dom"/>
</dbReference>
<feature type="domain" description="PKD" evidence="7">
    <location>
        <begin position="1151"/>
        <end position="1214"/>
    </location>
</feature>
<keyword evidence="4" id="KW-1133">Transmembrane helix</keyword>
<proteinExistence type="predicted"/>
<feature type="domain" description="PKD" evidence="7">
    <location>
        <begin position="114"/>
        <end position="183"/>
    </location>
</feature>
<organism evidence="8 9">
    <name type="scientific">Chitinophaga agri</name>
    <dbReference type="NCBI Taxonomy" id="2703787"/>
    <lineage>
        <taxon>Bacteria</taxon>
        <taxon>Pseudomonadati</taxon>
        <taxon>Bacteroidota</taxon>
        <taxon>Chitinophagia</taxon>
        <taxon>Chitinophagales</taxon>
        <taxon>Chitinophagaceae</taxon>
        <taxon>Chitinophaga</taxon>
    </lineage>
</organism>
<feature type="domain" description="PKD" evidence="7">
    <location>
        <begin position="1065"/>
        <end position="1104"/>
    </location>
</feature>
<feature type="domain" description="PKD" evidence="7">
    <location>
        <begin position="548"/>
        <end position="598"/>
    </location>
</feature>
<sequence length="1623" mass="173578">MKHHYLRQLKHFLYAVAYLVVFFLLSGARAQAQTAAFTADNWSGCGAAFVQFVNQSTPVGTASWDFGDGGAKSTLWNPSRTFNRPGTFNVVLTVTFPGGQTASAQHVVNVYARPTVQFTTNPTTGCTPLSVNFRDQSLAGDGTITGINWDFGDGNGATGTTASHTYNRGGGFVATSIVTNSYGCTGSGSQVIQANPTPDVSFTSNTQGGCRTPVTINFTNTTTLNTAGPLPAVTYLWDFGDGTTSTDMHPTHNYTSTGNFDVTLTATTADGCTRRISMPAYIKIATMLADFQIVDRPCSGSSITFRNTTQPAPVSATWTFADTVINSIDAVRSFTTAGTYAVTMHAITQDGCDAVVTRNFTISTPPTVDFTMNPTSACSVPVNVQFTTASTNATGWAWNFADGTTGNIQHPLHNFTAEGDYAVTVVASNAAGCLDSATHSITIRKPTLTISGLNRGCVPFDANLSAAITGTTEAIATYLWNFGDGTTSTDPTPTHTYTRQARYDVTLNITTTGGCTQTATYEIRVGRPVIPDFSVDKINGCQPTIFNFTDLSTQVTNMTWQWTFVENTGANGTSTIRNPSYVFNSIGTHDVILTINNNGCIRTTTKPALVETFPPAAFFTVGTVDCNTPLVRSFIDASEWGNDPTLPRNYAWDFGDGTTDNTPNPTHTFPREGTYTVTLTVNNGTCSSTYSTTVRILDDKLVITVDQNLICQGTRVNFATNSIVAGITSSYRWTYGDGRFNTSSPRPAYIYNVPGTYKVALRMVDIYGCIHVSDSLTIEVNGATAQFTTSARQCQNEPVTFKDQSTVRAGNTITSWTYDFGDGTPPQTFTTKPDSITHSFSVINDYPVKLIVTDNTGCADTATQTIRIANITASFTASTRIACLNTPFQFTNQSVTAPLTYAWTFGDGGTSTDKDPRHTYTVPGSYTVSLDVTSATGCTAHIDTANFLRVPNPIADFAVPVVAGDICPPVKVQFTNQSSDYVKVSWTFGDGSSSDEENPLHNYIRPGSFPVTLTVYSEGDCPSPVAGPKNISIAGPDGSFAVSVEKGCVPLTTSMTAVSATAQRFIWDFGDGYTVRTTTPASPSYTYNKEGVYYPVVLLEDERGCTVPASGSPKVVVDKITAAFGLDLSNACDGGIVYFHDSTRAVSIDDGNPATYLWDFGIPNRTDDVATGPNPTFLFDAPGVYTVRMTATSYYGCVKDTTMPVVIEESPSAEITPVAAVCVGTPVQLTGTDTRNMPATVWNWTTNGQDYPAQNPGPITYPQPGIYPVQLIISSATGVCHDTATMNVEVAAYPTVAPTPAESNICRGASVNLETNTEAGVNINWTNYNISDPTSPSPVVTPDMDTTYRVTVVNSTGCAAEGSVKIRVSQPFNVQVNTADVCQGSVVQFNATGAVSYKWIPETGLSQPDISNPTVTAETSTTYQVIGYGNDNCFTDTALATVNVHTTPVVNAGEDLTIPTGSSIQLSVIGSPDITGIEWSPATSLSCVDCLTPTASPRSNTTYQIRVTNAYGCAATDDVTVNLVCSSGVVFLPNTFSPNNDGQNDLFYIRGKGIKTAKSFRIYNRWGQLIFERTNFNIEDPSFGWDGRVNGVAANPDVFVYVAELVCDTNEDFTLKGNVMLVR</sequence>
<feature type="chain" id="PRO_5025582540" evidence="6">
    <location>
        <begin position="33"/>
        <end position="1623"/>
    </location>
</feature>
<dbReference type="Proteomes" id="UP000476411">
    <property type="component" value="Chromosome"/>
</dbReference>
<dbReference type="InterPro" id="IPR022409">
    <property type="entry name" value="PKD/Chitinase_dom"/>
</dbReference>
<feature type="domain" description="PKD" evidence="7">
    <location>
        <begin position="64"/>
        <end position="110"/>
    </location>
</feature>
<feature type="domain" description="PKD" evidence="7">
    <location>
        <begin position="871"/>
        <end position="937"/>
    </location>
</feature>
<protein>
    <submittedName>
        <fullName evidence="8">PKD domain-containing protein</fullName>
    </submittedName>
</protein>
<dbReference type="InterPro" id="IPR035986">
    <property type="entry name" value="PKD_dom_sf"/>
</dbReference>
<dbReference type="NCBIfam" id="TIGR04131">
    <property type="entry name" value="Bac_Flav_CTERM"/>
    <property type="match status" value="1"/>
</dbReference>
<evidence type="ECO:0000256" key="2">
    <source>
        <dbReference type="ARBA" id="ARBA00022692"/>
    </source>
</evidence>
<comment type="subcellular location">
    <subcellularLocation>
        <location evidence="1">Membrane</location>
        <topology evidence="1">Multi-pass membrane protein</topology>
    </subcellularLocation>
</comment>
<evidence type="ECO:0000259" key="7">
    <source>
        <dbReference type="PROSITE" id="PS50093"/>
    </source>
</evidence>
<dbReference type="Pfam" id="PF00801">
    <property type="entry name" value="PKD"/>
    <property type="match status" value="1"/>
</dbReference>
<dbReference type="Pfam" id="PF13585">
    <property type="entry name" value="CHU_C"/>
    <property type="match status" value="1"/>
</dbReference>
<feature type="domain" description="PKD" evidence="7">
    <location>
        <begin position="231"/>
        <end position="271"/>
    </location>
</feature>
<feature type="domain" description="PKD" evidence="7">
    <location>
        <begin position="302"/>
        <end position="365"/>
    </location>
</feature>
<evidence type="ECO:0000256" key="6">
    <source>
        <dbReference type="SAM" id="SignalP"/>
    </source>
</evidence>